<dbReference type="PANTHER" id="PTHR15593">
    <property type="entry name" value="PHOSPHATIDYLINOSITOL 3-KINASE REGULATORY SUBUNIT"/>
    <property type="match status" value="1"/>
</dbReference>
<evidence type="ECO:0000256" key="9">
    <source>
        <dbReference type="SAM" id="MobiDB-lite"/>
    </source>
</evidence>
<evidence type="ECO:0000256" key="4">
    <source>
        <dbReference type="ARBA" id="ARBA00022475"/>
    </source>
</evidence>
<dbReference type="Proteomes" id="UP000472277">
    <property type="component" value="Chromosome 14"/>
</dbReference>
<dbReference type="GO" id="GO:0007186">
    <property type="term" value="P:G protein-coupled receptor signaling pathway"/>
    <property type="evidence" value="ECO:0007669"/>
    <property type="project" value="TreeGrafter"/>
</dbReference>
<dbReference type="AlphaFoldDB" id="A0A673VU30"/>
<gene>
    <name evidence="10" type="primary">PIK3R5</name>
    <name evidence="10" type="synonym">LOC115147202</name>
</gene>
<name>A0A673VU30_SALTR</name>
<proteinExistence type="predicted"/>
<keyword evidence="6" id="KW-0472">Membrane</keyword>
<dbReference type="Ensembl" id="ENSSTUT00000003857.1">
    <property type="protein sequence ID" value="ENSSTUP00000003634.1"/>
    <property type="gene ID" value="ENSSTUG00000001761.1"/>
</dbReference>
<comment type="subcellular location">
    <subcellularLocation>
        <location evidence="2">Cell membrane</location>
        <topology evidence="2">Peripheral membrane protein</topology>
    </subcellularLocation>
    <subcellularLocation>
        <location evidence="3">Cytoplasm</location>
    </subcellularLocation>
    <subcellularLocation>
        <location evidence="1">Nucleus</location>
    </subcellularLocation>
</comment>
<evidence type="ECO:0000313" key="10">
    <source>
        <dbReference type="Ensembl" id="ENSSTUP00000003634.1"/>
    </source>
</evidence>
<dbReference type="GO" id="GO:0005886">
    <property type="term" value="C:plasma membrane"/>
    <property type="evidence" value="ECO:0007669"/>
    <property type="project" value="UniProtKB-SubCell"/>
</dbReference>
<evidence type="ECO:0000256" key="3">
    <source>
        <dbReference type="ARBA" id="ARBA00004496"/>
    </source>
</evidence>
<evidence type="ECO:0000256" key="8">
    <source>
        <dbReference type="ARBA" id="ARBA00040195"/>
    </source>
</evidence>
<evidence type="ECO:0000313" key="11">
    <source>
        <dbReference type="Proteomes" id="UP000472277"/>
    </source>
</evidence>
<accession>A0A673VU30</accession>
<dbReference type="GO" id="GO:0005634">
    <property type="term" value="C:nucleus"/>
    <property type="evidence" value="ECO:0007669"/>
    <property type="project" value="UniProtKB-SubCell"/>
</dbReference>
<keyword evidence="11" id="KW-1185">Reference proteome</keyword>
<evidence type="ECO:0000256" key="6">
    <source>
        <dbReference type="ARBA" id="ARBA00023136"/>
    </source>
</evidence>
<feature type="compositionally biased region" description="Basic residues" evidence="9">
    <location>
        <begin position="419"/>
        <end position="431"/>
    </location>
</feature>
<dbReference type="GO" id="GO:0005737">
    <property type="term" value="C:cytoplasm"/>
    <property type="evidence" value="ECO:0007669"/>
    <property type="project" value="UniProtKB-SubCell"/>
</dbReference>
<dbReference type="Pfam" id="PF10486">
    <property type="entry name" value="PI3K_1B_p101"/>
    <property type="match status" value="1"/>
</dbReference>
<reference evidence="10" key="1">
    <citation type="submission" date="2025-08" db="UniProtKB">
        <authorList>
            <consortium name="Ensembl"/>
        </authorList>
    </citation>
    <scope>IDENTIFICATION</scope>
</reference>
<sequence>MQHTSCTEDRIQHALDRCLDGLRPILMCSAGQSLNRWSLEELVKRDPENFLILLQQILSKTREVQDQCQYELVAPLAIMFSSTLLQTPFCPPATELLEEACEVFGCFLTWPEPYCSVCKGLLSTLHQELKAPGISYHRLVREEQGLATSKHRSKTMTVLLMNPSEVPPEFLSVADQLSSIQRSQRETYITLVKHAYQATLGTKYPLASIHKALQVKSLEVLVEIFSMVTDVLEMAAAMDDPAKGRDHVTQGLERLRERMGVPASNVRKSDGMLQTLPLPTAKCYMFHWDKDNFGKGLCSSVSHEMACHGIPLESGAEFDLEEEEGEKEEGEKEFVRRHVGDNGWSVDHRASTFSTVSSLSTASKDSMYSNLSESYTPSILSVTSGIDSDFYEDPEDATSNSSTSPVERSPSSGKSTKASARRSQHFSRFFKTKTQSLTRAKSLGSPDAKDFVPVRSKRSNSLPQQVHLRSPDSLFQTPCTPQALKHVCFRRRPILSSDEEGNSNATTLRVVVFGADHVAGKVARAYSNLRQREKVCPSLSRAFRLQFFFVPVKRDGVVSLTSTLDNGLILNILGTEDSTNDIARFIGMLDPWYERNTLSLLSLPANVVGQQTSKIESELYDSSYEDRLPILADLVLYYCRHATRPALMQLYQAEMTLAGGERRTEVFIHSLELGHTAGTRAIKAMGAASKRFGIDGDREAVPLMLEVVYNTVSGRSQWTKKDKVCTSINLTKACKNPEELDSKMECLQLTMTEVLKRQNSNKSKKGYNQQLSITEVKVDKVQVSGTGNTTFAVCLDQDEKKIFQGVTRCEVSVCYKPDSSTDWRLDQGLSAQIQPLHPTFCSLLCLPIATFSGAQP</sequence>
<evidence type="ECO:0000256" key="7">
    <source>
        <dbReference type="ARBA" id="ARBA00023242"/>
    </source>
</evidence>
<organism evidence="10 11">
    <name type="scientific">Salmo trutta</name>
    <name type="common">Brown trout</name>
    <dbReference type="NCBI Taxonomy" id="8032"/>
    <lineage>
        <taxon>Eukaryota</taxon>
        <taxon>Metazoa</taxon>
        <taxon>Chordata</taxon>
        <taxon>Craniata</taxon>
        <taxon>Vertebrata</taxon>
        <taxon>Euteleostomi</taxon>
        <taxon>Actinopterygii</taxon>
        <taxon>Neopterygii</taxon>
        <taxon>Teleostei</taxon>
        <taxon>Protacanthopterygii</taxon>
        <taxon>Salmoniformes</taxon>
        <taxon>Salmonidae</taxon>
        <taxon>Salmoninae</taxon>
        <taxon>Salmo</taxon>
    </lineage>
</organism>
<dbReference type="GO" id="GO:0046935">
    <property type="term" value="F:1-phosphatidylinositol-3-kinase regulator activity"/>
    <property type="evidence" value="ECO:0007669"/>
    <property type="project" value="InterPro"/>
</dbReference>
<evidence type="ECO:0000256" key="5">
    <source>
        <dbReference type="ARBA" id="ARBA00022490"/>
    </source>
</evidence>
<feature type="region of interest" description="Disordered" evidence="9">
    <location>
        <begin position="386"/>
        <end position="453"/>
    </location>
</feature>
<keyword evidence="4" id="KW-1003">Cell membrane</keyword>
<keyword evidence="7" id="KW-0539">Nucleus</keyword>
<dbReference type="PANTHER" id="PTHR15593:SF2">
    <property type="entry name" value="PHOSPHOINOSITIDE 3-KINASE REGULATORY SUBUNIT 5"/>
    <property type="match status" value="1"/>
</dbReference>
<evidence type="ECO:0000256" key="2">
    <source>
        <dbReference type="ARBA" id="ARBA00004202"/>
    </source>
</evidence>
<dbReference type="InterPro" id="IPR019522">
    <property type="entry name" value="PIK3R5/6"/>
</dbReference>
<evidence type="ECO:0000256" key="1">
    <source>
        <dbReference type="ARBA" id="ARBA00004123"/>
    </source>
</evidence>
<protein>
    <recommendedName>
        <fullName evidence="8">Phosphoinositide 3-kinase regulatory subunit 5</fullName>
    </recommendedName>
</protein>
<keyword evidence="5" id="KW-0963">Cytoplasm</keyword>
<dbReference type="GeneTree" id="ENSGT00530000063753"/>
<dbReference type="GO" id="GO:0005944">
    <property type="term" value="C:phosphatidylinositol 3-kinase complex, class IB"/>
    <property type="evidence" value="ECO:0007669"/>
    <property type="project" value="InterPro"/>
</dbReference>
<reference evidence="10" key="2">
    <citation type="submission" date="2025-09" db="UniProtKB">
        <authorList>
            <consortium name="Ensembl"/>
        </authorList>
    </citation>
    <scope>IDENTIFICATION</scope>
</reference>
<feature type="compositionally biased region" description="Low complexity" evidence="9">
    <location>
        <begin position="398"/>
        <end position="412"/>
    </location>
</feature>